<organism evidence="1 2">
    <name type="scientific">Ambrosiozyma monospora</name>
    <name type="common">Yeast</name>
    <name type="synonym">Endomycopsis monosporus</name>
    <dbReference type="NCBI Taxonomy" id="43982"/>
    <lineage>
        <taxon>Eukaryota</taxon>
        <taxon>Fungi</taxon>
        <taxon>Dikarya</taxon>
        <taxon>Ascomycota</taxon>
        <taxon>Saccharomycotina</taxon>
        <taxon>Pichiomycetes</taxon>
        <taxon>Pichiales</taxon>
        <taxon>Pichiaceae</taxon>
        <taxon>Ambrosiozyma</taxon>
    </lineage>
</organism>
<name>A0ACB5TD13_AMBMO</name>
<gene>
    <name evidence="1" type="ORF">Amon02_000793500</name>
</gene>
<dbReference type="Proteomes" id="UP001165064">
    <property type="component" value="Unassembled WGS sequence"/>
</dbReference>
<accession>A0ACB5TD13</accession>
<reference evidence="1" key="1">
    <citation type="submission" date="2023-04" db="EMBL/GenBank/DDBJ databases">
        <title>Ambrosiozyma monospora NBRC 10751.</title>
        <authorList>
            <person name="Ichikawa N."/>
            <person name="Sato H."/>
            <person name="Tonouchi N."/>
        </authorList>
    </citation>
    <scope>NUCLEOTIDE SEQUENCE</scope>
    <source>
        <strain evidence="1">NBRC 10751</strain>
    </source>
</reference>
<comment type="caution">
    <text evidence="1">The sequence shown here is derived from an EMBL/GenBank/DDBJ whole genome shotgun (WGS) entry which is preliminary data.</text>
</comment>
<evidence type="ECO:0000313" key="1">
    <source>
        <dbReference type="EMBL" id="GME86313.1"/>
    </source>
</evidence>
<dbReference type="EMBL" id="BSXS01006819">
    <property type="protein sequence ID" value="GME86313.1"/>
    <property type="molecule type" value="Genomic_DNA"/>
</dbReference>
<evidence type="ECO:0000313" key="2">
    <source>
        <dbReference type="Proteomes" id="UP001165064"/>
    </source>
</evidence>
<proteinExistence type="predicted"/>
<protein>
    <submittedName>
        <fullName evidence="1">Unnamed protein product</fullName>
    </submittedName>
</protein>
<sequence>MDRKRIEGLPVWMLTPKEEKEVFENWRIQAWKHCDAVVKEFSKCEQMAGYGVWFKCRKEGKAMRECIRERQQEKYVDEERDKLIKLKMERLKNGGNDENGNGKKD</sequence>
<keyword evidence="2" id="KW-1185">Reference proteome</keyword>